<gene>
    <name evidence="5" type="ORF">DXH47_10110</name>
</gene>
<comment type="similarity">
    <text evidence="1">Belongs to the ABC transporter superfamily.</text>
</comment>
<dbReference type="OrthoDB" id="9804819at2"/>
<evidence type="ECO:0000256" key="1">
    <source>
        <dbReference type="ARBA" id="ARBA00005417"/>
    </source>
</evidence>
<dbReference type="PROSITE" id="PS50893">
    <property type="entry name" value="ABC_TRANSPORTER_2"/>
    <property type="match status" value="1"/>
</dbReference>
<dbReference type="RefSeq" id="WP_129033188.1">
    <property type="nucleotide sequence ID" value="NZ_CP059603.1"/>
</dbReference>
<dbReference type="Proteomes" id="UP000290602">
    <property type="component" value="Unassembled WGS sequence"/>
</dbReference>
<dbReference type="InterPro" id="IPR003439">
    <property type="entry name" value="ABC_transporter-like_ATP-bd"/>
</dbReference>
<keyword evidence="2" id="KW-0813">Transport</keyword>
<comment type="caution">
    <text evidence="5">The sequence shown here is derived from an EMBL/GenBank/DDBJ whole genome shotgun (WGS) entry which is preliminary data.</text>
</comment>
<evidence type="ECO:0000256" key="2">
    <source>
        <dbReference type="ARBA" id="ARBA00022448"/>
    </source>
</evidence>
<organism evidence="5 6">
    <name type="scientific">Levilactobacillus suantsaii</name>
    <dbReference type="NCBI Taxonomy" id="2292255"/>
    <lineage>
        <taxon>Bacteria</taxon>
        <taxon>Bacillati</taxon>
        <taxon>Bacillota</taxon>
        <taxon>Bacilli</taxon>
        <taxon>Lactobacillales</taxon>
        <taxon>Lactobacillaceae</taxon>
        <taxon>Levilactobacillus</taxon>
    </lineage>
</organism>
<dbReference type="PANTHER" id="PTHR43335">
    <property type="entry name" value="ABC TRANSPORTER, ATP-BINDING PROTEIN"/>
    <property type="match status" value="1"/>
</dbReference>
<dbReference type="Gene3D" id="3.40.50.300">
    <property type="entry name" value="P-loop containing nucleotide triphosphate hydrolases"/>
    <property type="match status" value="1"/>
</dbReference>
<dbReference type="InterPro" id="IPR003593">
    <property type="entry name" value="AAA+_ATPase"/>
</dbReference>
<dbReference type="GO" id="GO:0016887">
    <property type="term" value="F:ATP hydrolysis activity"/>
    <property type="evidence" value="ECO:0007669"/>
    <property type="project" value="InterPro"/>
</dbReference>
<dbReference type="EMBL" id="QXIL01000026">
    <property type="protein sequence ID" value="RXI76764.1"/>
    <property type="molecule type" value="Genomic_DNA"/>
</dbReference>
<accession>A0A4V1LF62</accession>
<evidence type="ECO:0000313" key="5">
    <source>
        <dbReference type="EMBL" id="RXI76764.1"/>
    </source>
</evidence>
<proteinExistence type="inferred from homology"/>
<dbReference type="AlphaFoldDB" id="A0A4V1LF62"/>
<dbReference type="PANTHER" id="PTHR43335:SF4">
    <property type="entry name" value="ABC TRANSPORTER, ATP-BINDING PROTEIN"/>
    <property type="match status" value="1"/>
</dbReference>
<dbReference type="GO" id="GO:0005524">
    <property type="term" value="F:ATP binding"/>
    <property type="evidence" value="ECO:0007669"/>
    <property type="project" value="UniProtKB-KW"/>
</dbReference>
<evidence type="ECO:0000256" key="3">
    <source>
        <dbReference type="ARBA" id="ARBA00022741"/>
    </source>
</evidence>
<sequence length="303" mass="33726">MENSVLSVRHLTKAYGHRQVLHNVNFDCQRGHVVGLVGANGAGKTTIMKAVLNLVKFQGVVTINGQRVGFNHHRELTHVGSLVEAPGLYPYLTGRANLELFADATATQAQRIQEVSRALEIETVLDCDVKTYSVGLKQKLGIALALVNQPSLVILDEPMKGLDPQATKALRELIVKRQAAGTTFLISSHILDELQRIAEDLVVINQGRVICNTSMREVLAQNQHFLVIKTLQEDQAVSILRIAGYRVVARHPLRVKLRGKDVVAQILRTLTDHNIMIDDVRHEDGDLEQFFLHMLDQQEAQHA</sequence>
<keyword evidence="3" id="KW-0547">Nucleotide-binding</keyword>
<evidence type="ECO:0000313" key="6">
    <source>
        <dbReference type="Proteomes" id="UP000290602"/>
    </source>
</evidence>
<reference evidence="5 6" key="1">
    <citation type="submission" date="2018-08" db="EMBL/GenBank/DDBJ databases">
        <title>Lactobacillus suantsai sp. nov., isolated from traditional fermented suan-tsai in Taiwan.</title>
        <authorList>
            <person name="Huang C.-H."/>
        </authorList>
    </citation>
    <scope>NUCLEOTIDE SEQUENCE [LARGE SCALE GENOMIC DNA]</scope>
    <source>
        <strain evidence="5 6">BCRC 12945</strain>
    </source>
</reference>
<dbReference type="SUPFAM" id="SSF52540">
    <property type="entry name" value="P-loop containing nucleoside triphosphate hydrolases"/>
    <property type="match status" value="1"/>
</dbReference>
<protein>
    <submittedName>
        <fullName evidence="5">ATP-binding cassette domain-containing protein</fullName>
    </submittedName>
</protein>
<dbReference type="SMART" id="SM00382">
    <property type="entry name" value="AAA"/>
    <property type="match status" value="1"/>
</dbReference>
<evidence type="ECO:0000256" key="4">
    <source>
        <dbReference type="ARBA" id="ARBA00022840"/>
    </source>
</evidence>
<dbReference type="InterPro" id="IPR027417">
    <property type="entry name" value="P-loop_NTPase"/>
</dbReference>
<keyword evidence="4 5" id="KW-0067">ATP-binding</keyword>
<dbReference type="Pfam" id="PF00005">
    <property type="entry name" value="ABC_tran"/>
    <property type="match status" value="1"/>
</dbReference>
<name>A0A4V1LF62_9LACO</name>
<keyword evidence="6" id="KW-1185">Reference proteome</keyword>